<gene>
    <name evidence="5" type="ORF">SAMN05421825_0675</name>
</gene>
<dbReference type="Pfam" id="PF00041">
    <property type="entry name" value="fn3"/>
    <property type="match status" value="1"/>
</dbReference>
<dbReference type="AlphaFoldDB" id="A0A1G7H3Z8"/>
<dbReference type="Pfam" id="PF18962">
    <property type="entry name" value="Por_Secre_tail"/>
    <property type="match status" value="1"/>
</dbReference>
<evidence type="ECO:0000256" key="2">
    <source>
        <dbReference type="SAM" id="MobiDB-lite"/>
    </source>
</evidence>
<dbReference type="InterPro" id="IPR045474">
    <property type="entry name" value="GEVED"/>
</dbReference>
<keyword evidence="6" id="KW-1185">Reference proteome</keyword>
<protein>
    <submittedName>
        <fullName evidence="5">Por secretion system C-terminal sorting domain-containing protein</fullName>
    </submittedName>
</protein>
<dbReference type="Pfam" id="PF13583">
    <property type="entry name" value="Reprolysin_4"/>
    <property type="match status" value="1"/>
</dbReference>
<dbReference type="CDD" id="cd00063">
    <property type="entry name" value="FN3"/>
    <property type="match status" value="1"/>
</dbReference>
<feature type="domain" description="Fibronectin type-III" evidence="4">
    <location>
        <begin position="656"/>
        <end position="742"/>
    </location>
</feature>
<reference evidence="6" key="1">
    <citation type="submission" date="2016-10" db="EMBL/GenBank/DDBJ databases">
        <authorList>
            <person name="Varghese N."/>
            <person name="Submissions S."/>
        </authorList>
    </citation>
    <scope>NUCLEOTIDE SEQUENCE [LARGE SCALE GENOMIC DNA]</scope>
    <source>
        <strain evidence="6">DSM 19684</strain>
    </source>
</reference>
<dbReference type="InterPro" id="IPR026444">
    <property type="entry name" value="Secre_tail"/>
</dbReference>
<dbReference type="STRING" id="454006.SAMN05421825_0675"/>
<proteinExistence type="predicted"/>
<dbReference type="InterPro" id="IPR013783">
    <property type="entry name" value="Ig-like_fold"/>
</dbReference>
<dbReference type="NCBIfam" id="TIGR04183">
    <property type="entry name" value="Por_Secre_tail"/>
    <property type="match status" value="1"/>
</dbReference>
<dbReference type="SUPFAM" id="SSF55486">
    <property type="entry name" value="Metalloproteases ('zincins'), catalytic domain"/>
    <property type="match status" value="1"/>
</dbReference>
<dbReference type="InterPro" id="IPR036116">
    <property type="entry name" value="FN3_sf"/>
</dbReference>
<feature type="chain" id="PRO_5011678080" evidence="3">
    <location>
        <begin position="20"/>
        <end position="976"/>
    </location>
</feature>
<evidence type="ECO:0000256" key="1">
    <source>
        <dbReference type="ARBA" id="ARBA00022729"/>
    </source>
</evidence>
<dbReference type="OrthoDB" id="9792152at2"/>
<organism evidence="5 6">
    <name type="scientific">Epilithonimonas hungarica</name>
    <dbReference type="NCBI Taxonomy" id="454006"/>
    <lineage>
        <taxon>Bacteria</taxon>
        <taxon>Pseudomonadati</taxon>
        <taxon>Bacteroidota</taxon>
        <taxon>Flavobacteriia</taxon>
        <taxon>Flavobacteriales</taxon>
        <taxon>Weeksellaceae</taxon>
        <taxon>Chryseobacterium group</taxon>
        <taxon>Epilithonimonas</taxon>
    </lineage>
</organism>
<dbReference type="GO" id="GO:0008237">
    <property type="term" value="F:metallopeptidase activity"/>
    <property type="evidence" value="ECO:0007669"/>
    <property type="project" value="InterPro"/>
</dbReference>
<feature type="region of interest" description="Disordered" evidence="2">
    <location>
        <begin position="305"/>
        <end position="340"/>
    </location>
</feature>
<evidence type="ECO:0000313" key="5">
    <source>
        <dbReference type="EMBL" id="SDE95004.1"/>
    </source>
</evidence>
<sequence length="976" mass="105018">MKKIFTTLFSFGMVASALAQWSPTSMKGEKLRETKVTNYYALDIDAIRAQLVKAEETGKNSKAIIINLPTLEGKIEKFAVYSLPVVEKSMADRYQLGSYTGVKVDDPTVYVRFSISPYDFQSMMFRNGQYEFIEPQNKDRSVYGVFPKTNKRSEGKAFECTTSESLLSKKQMEDLSNSTDFTHDVTNFSRSSDKKYRTYRLAISVTGEYTTYFGGVPQAAAAINATMTRVNGVFEKDFAIHMNVQDFPQLIYTNAATDPYSDASTGAGGAWNLEIQQTLTSVIGNAAYDIGHLFGRSGGGGSAGDIGNVCRNPSSNSDEEAKGSAFTSPGSGGPEGDNFDIDYVAHEMGHQFGADHTFSHGIQSAPYNTAHMEPGSGSTIMGYAGITSADVQAHSDAYFHVRSIEQVQTYVNTQSCEVSTAITNNPPVVATLANKTIPKGTAFVLTASATDPESDPLTYTWEEYDRATSAITTVTGNNTAGPKFRSLTGSDLPYRYFPKLSNVLNGTLSSAADWEAVSNVARAMNFRVTVRDNNADIKQQQTQIGSQLITVGNDGPFKVSTTKAYNNAASAFTWDVVNTNAAPYSVANVKIDYTTNNGTTWTVLSASTANDGSEELSFSSIPTDTQIIVRVSAIDNVFYAVGKVTVSAMVNCDGTAPAGVAVSSITQTGAKVDWDAIANATYSLRYKKTTDTNWTIVNGITTNTYTLTQLEEDTEYNVEVASICSGTTGTYSGKTFRTTGITYCTVTSSDSSDEYISKVVVTPAGGGTVMTSNSGAGYYTNYGSDNTRLVQLVKNSTGNTIAVTKAWTGTTYSEAVAVWIDFNRNGTYEDSEKVMTSAASTTATVSATFAVPSTAYTGDKTVGMRVIMRYSTAPTGPCASFTYGEVEDYAVKISETLAVTDVKKNNISIYPNPAVDVINISNVSSKTKFEIYSVGGQLVNQGTTDGKVNVSKLTKGVYILSLESDGEKSQTKFIKN</sequence>
<accession>A0A1G7H3Z8</accession>
<dbReference type="InterPro" id="IPR024079">
    <property type="entry name" value="MetalloPept_cat_dom_sf"/>
</dbReference>
<evidence type="ECO:0000313" key="6">
    <source>
        <dbReference type="Proteomes" id="UP000199203"/>
    </source>
</evidence>
<dbReference type="PROSITE" id="PS50853">
    <property type="entry name" value="FN3"/>
    <property type="match status" value="1"/>
</dbReference>
<dbReference type="SMART" id="SM00060">
    <property type="entry name" value="FN3"/>
    <property type="match status" value="1"/>
</dbReference>
<evidence type="ECO:0000256" key="3">
    <source>
        <dbReference type="SAM" id="SignalP"/>
    </source>
</evidence>
<keyword evidence="1 3" id="KW-0732">Signal</keyword>
<name>A0A1G7H3Z8_9FLAO</name>
<evidence type="ECO:0000259" key="4">
    <source>
        <dbReference type="PROSITE" id="PS50853"/>
    </source>
</evidence>
<dbReference type="SUPFAM" id="SSF49265">
    <property type="entry name" value="Fibronectin type III"/>
    <property type="match status" value="1"/>
</dbReference>
<dbReference type="EMBL" id="FNBH01000001">
    <property type="protein sequence ID" value="SDE95004.1"/>
    <property type="molecule type" value="Genomic_DNA"/>
</dbReference>
<dbReference type="Proteomes" id="UP000199203">
    <property type="component" value="Unassembled WGS sequence"/>
</dbReference>
<dbReference type="Pfam" id="PF20009">
    <property type="entry name" value="GEVED"/>
    <property type="match status" value="1"/>
</dbReference>
<dbReference type="Gene3D" id="3.40.390.10">
    <property type="entry name" value="Collagenase (Catalytic Domain)"/>
    <property type="match status" value="1"/>
</dbReference>
<dbReference type="InterPro" id="IPR003961">
    <property type="entry name" value="FN3_dom"/>
</dbReference>
<dbReference type="Gene3D" id="2.60.40.10">
    <property type="entry name" value="Immunoglobulins"/>
    <property type="match status" value="2"/>
</dbReference>
<dbReference type="RefSeq" id="WP_089871333.1">
    <property type="nucleotide sequence ID" value="NZ_FNBH01000001.1"/>
</dbReference>
<feature type="signal peptide" evidence="3">
    <location>
        <begin position="1"/>
        <end position="19"/>
    </location>
</feature>